<dbReference type="PANTHER" id="PTHR46791">
    <property type="entry name" value="EXPRESSED PROTEIN"/>
    <property type="match status" value="1"/>
</dbReference>
<organism evidence="1 2">
    <name type="scientific">Hypothenemus hampei</name>
    <name type="common">Coffee berry borer</name>
    <dbReference type="NCBI Taxonomy" id="57062"/>
    <lineage>
        <taxon>Eukaryota</taxon>
        <taxon>Metazoa</taxon>
        <taxon>Ecdysozoa</taxon>
        <taxon>Arthropoda</taxon>
        <taxon>Hexapoda</taxon>
        <taxon>Insecta</taxon>
        <taxon>Pterygota</taxon>
        <taxon>Neoptera</taxon>
        <taxon>Endopterygota</taxon>
        <taxon>Coleoptera</taxon>
        <taxon>Polyphaga</taxon>
        <taxon>Cucujiformia</taxon>
        <taxon>Curculionidae</taxon>
        <taxon>Scolytinae</taxon>
        <taxon>Hypothenemus</taxon>
    </lineage>
</organism>
<comment type="caution">
    <text evidence="1">The sequence shown here is derived from an EMBL/GenBank/DDBJ whole genome shotgun (WGS) entry which is preliminary data.</text>
</comment>
<proteinExistence type="predicted"/>
<reference evidence="1 2" key="1">
    <citation type="submission" date="2024-05" db="EMBL/GenBank/DDBJ databases">
        <title>Genetic variation in Jamaican populations of the coffee berry borer (Hypothenemus hampei).</title>
        <authorList>
            <person name="Errbii M."/>
            <person name="Myrie A."/>
        </authorList>
    </citation>
    <scope>NUCLEOTIDE SEQUENCE [LARGE SCALE GENOMIC DNA]</scope>
    <source>
        <strain evidence="1">JA-Hopewell-2020-01-JO</strain>
        <tissue evidence="1">Whole body</tissue>
    </source>
</reference>
<dbReference type="AlphaFoldDB" id="A0ABD1E2W9"/>
<name>A0ABD1E2W9_HYPHA</name>
<dbReference type="PANTHER" id="PTHR46791:SF4">
    <property type="match status" value="1"/>
</dbReference>
<dbReference type="EMBL" id="JBDJPC010000013">
    <property type="protein sequence ID" value="KAL1488695.1"/>
    <property type="molecule type" value="Genomic_DNA"/>
</dbReference>
<evidence type="ECO:0000313" key="2">
    <source>
        <dbReference type="Proteomes" id="UP001566132"/>
    </source>
</evidence>
<protein>
    <recommendedName>
        <fullName evidence="3">Resolvase HTH domain-containing protein</fullName>
    </recommendedName>
</protein>
<evidence type="ECO:0000313" key="1">
    <source>
        <dbReference type="EMBL" id="KAL1488695.1"/>
    </source>
</evidence>
<dbReference type="Proteomes" id="UP001566132">
    <property type="component" value="Unassembled WGS sequence"/>
</dbReference>
<evidence type="ECO:0008006" key="3">
    <source>
        <dbReference type="Google" id="ProtNLM"/>
    </source>
</evidence>
<sequence>MLIRIRILQHGTAFECDTKRLNHRAREKDSSGRCFRWFGIKVPSSDYHEAYRRQFDLDVRLIEEYLIRLEDYCVVLNTFLIDVENNLLKEKLNNTFTMVWNLYSTLQILFEDRPTNIQYPEYVTPTIRNNGVDRPKIGITAEQISLLRNMGSSWTAVSHVLGVSRRTLFRYRETFHLTELFVTEQFLTANTGEVYVLGALRARGCNVARWRVRDCFSELDAVGREMRRRKAVVRRVYRVKGANYLW</sequence>
<keyword evidence="2" id="KW-1185">Reference proteome</keyword>
<gene>
    <name evidence="1" type="ORF">ABEB36_014494</name>
</gene>
<accession>A0ABD1E2W9</accession>